<dbReference type="HOGENOM" id="CLU_041246_0_0_3"/>
<reference evidence="1" key="1">
    <citation type="submission" date="2006-06" db="EMBL/GenBank/DDBJ databases">
        <title>Complete sequence of Trichodesmium erythraeum IMS101.</title>
        <authorList>
            <consortium name="US DOE Joint Genome Institute"/>
            <person name="Copeland A."/>
            <person name="Lucas S."/>
            <person name="Lapidus A."/>
            <person name="Barry K."/>
            <person name="Detter J.C."/>
            <person name="Glavina del Rio T."/>
            <person name="Hammon N."/>
            <person name="Israni S."/>
            <person name="Dalin E."/>
            <person name="Tice H."/>
            <person name="Pitluck S."/>
            <person name="Kiss H."/>
            <person name="Munk A.C."/>
            <person name="Brettin T."/>
            <person name="Bruce D."/>
            <person name="Han C."/>
            <person name="Tapia R."/>
            <person name="Gilna P."/>
            <person name="Schmutz J."/>
            <person name="Larimer F."/>
            <person name="Land M."/>
            <person name="Hauser L."/>
            <person name="Kyrpides N."/>
            <person name="Kim E."/>
            <person name="Richardson P."/>
        </authorList>
    </citation>
    <scope>NUCLEOTIDE SEQUENCE [LARGE SCALE GENOMIC DNA]</scope>
    <source>
        <strain evidence="1">IMS101</strain>
    </source>
</reference>
<protein>
    <submittedName>
        <fullName evidence="1">Uncharacterized protein</fullName>
    </submittedName>
</protein>
<evidence type="ECO:0000313" key="1">
    <source>
        <dbReference type="EMBL" id="ABG52964.1"/>
    </source>
</evidence>
<proteinExistence type="predicted"/>
<dbReference type="AlphaFoldDB" id="Q10XR0"/>
<name>Q10XR0_TRIEI</name>
<dbReference type="STRING" id="203124.Tery_3933"/>
<dbReference type="EMBL" id="CP000393">
    <property type="protein sequence ID" value="ABG52964.1"/>
    <property type="molecule type" value="Genomic_DNA"/>
</dbReference>
<accession>Q10XR0</accession>
<dbReference type="SUPFAM" id="SSF52540">
    <property type="entry name" value="P-loop containing nucleoside triphosphate hydrolases"/>
    <property type="match status" value="2"/>
</dbReference>
<sequence>MTKNIINTMTIDADTFFQAINPRVPLFIDNAEIDKKYYIDFSPVRGQQVIKDLKSTITRWSKGKPTCQLFTGHIGCGKSTELWRLKQQLETAGYHVVYFESEKNLEMVDVDVSDILLTIAQKVSESLEKLERLNLEEPKRLKGLLQSIVKLLQTEIEFSAETTVPGVGKLSASSDGSFSADLGIVEVKADEEGLEFVASGIGKISAQAKGSPELRTKLREYLGPRTPGIIEMINKELLEPADQKLKEYGKKGLVVIADSLDKVDSSPKPWGRNQQEYLFVDRGEQLTSLQCHLIYTLPIALRFSNDYGTLTQRFDAPKILPMVATQLQDGSECIAGMELMRQLVLARAFPELTPQERLARVTEVFDSQETLDYLCWVSGGHVRNMFRMVLDALKEEDDLPISRGSVDNVVRNYRNEQLLAIDDHEWELLRQVVQTKKVTGDDGYQILIRSMFVYEYQYDQSSWFNINPLLKDAPELKIS</sequence>
<dbReference type="InterPro" id="IPR027417">
    <property type="entry name" value="P-loop_NTPase"/>
</dbReference>
<dbReference type="KEGG" id="ter:Tery_3933"/>
<dbReference type="RefSeq" id="WP_011613294.1">
    <property type="nucleotide sequence ID" value="NC_008312.1"/>
</dbReference>
<dbReference type="eggNOG" id="COG4928">
    <property type="taxonomic scope" value="Bacteria"/>
</dbReference>
<gene>
    <name evidence="1" type="ordered locus">Tery_3933</name>
</gene>
<organism evidence="1">
    <name type="scientific">Trichodesmium erythraeum (strain IMS101)</name>
    <dbReference type="NCBI Taxonomy" id="203124"/>
    <lineage>
        <taxon>Bacteria</taxon>
        <taxon>Bacillati</taxon>
        <taxon>Cyanobacteriota</taxon>
        <taxon>Cyanophyceae</taxon>
        <taxon>Oscillatoriophycideae</taxon>
        <taxon>Oscillatoriales</taxon>
        <taxon>Microcoleaceae</taxon>
        <taxon>Trichodesmium</taxon>
    </lineage>
</organism>